<evidence type="ECO:0000313" key="1">
    <source>
        <dbReference type="EMBL" id="MED6174463.1"/>
    </source>
</evidence>
<keyword evidence="2" id="KW-1185">Reference proteome</keyword>
<evidence type="ECO:0000313" key="2">
    <source>
        <dbReference type="Proteomes" id="UP001341840"/>
    </source>
</evidence>
<protein>
    <submittedName>
        <fullName evidence="1">Uncharacterized protein</fullName>
    </submittedName>
</protein>
<dbReference type="EMBL" id="JASCZI010151790">
    <property type="protein sequence ID" value="MED6174463.1"/>
    <property type="molecule type" value="Genomic_DNA"/>
</dbReference>
<dbReference type="Proteomes" id="UP001341840">
    <property type="component" value="Unassembled WGS sequence"/>
</dbReference>
<comment type="caution">
    <text evidence="1">The sequence shown here is derived from an EMBL/GenBank/DDBJ whole genome shotgun (WGS) entry which is preliminary data.</text>
</comment>
<sequence>LIWSVIVANPPDPVHVPDHSQPHIPDDVRSRPKCYFKNHLGFPSIILSFVHDVRVPFMPHTLESPLLSETGTLILKDPLTLFLTHVTLPSSTISRGPF</sequence>
<organism evidence="1 2">
    <name type="scientific">Stylosanthes scabra</name>
    <dbReference type="NCBI Taxonomy" id="79078"/>
    <lineage>
        <taxon>Eukaryota</taxon>
        <taxon>Viridiplantae</taxon>
        <taxon>Streptophyta</taxon>
        <taxon>Embryophyta</taxon>
        <taxon>Tracheophyta</taxon>
        <taxon>Spermatophyta</taxon>
        <taxon>Magnoliopsida</taxon>
        <taxon>eudicotyledons</taxon>
        <taxon>Gunneridae</taxon>
        <taxon>Pentapetalae</taxon>
        <taxon>rosids</taxon>
        <taxon>fabids</taxon>
        <taxon>Fabales</taxon>
        <taxon>Fabaceae</taxon>
        <taxon>Papilionoideae</taxon>
        <taxon>50 kb inversion clade</taxon>
        <taxon>dalbergioids sensu lato</taxon>
        <taxon>Dalbergieae</taxon>
        <taxon>Pterocarpus clade</taxon>
        <taxon>Stylosanthes</taxon>
    </lineage>
</organism>
<accession>A0ABU6VP62</accession>
<proteinExistence type="predicted"/>
<name>A0ABU6VP62_9FABA</name>
<gene>
    <name evidence="1" type="ORF">PIB30_069219</name>
</gene>
<feature type="non-terminal residue" evidence="1">
    <location>
        <position position="1"/>
    </location>
</feature>
<reference evidence="1 2" key="1">
    <citation type="journal article" date="2023" name="Plants (Basel)">
        <title>Bridging the Gap: Combining Genomics and Transcriptomics Approaches to Understand Stylosanthes scabra, an Orphan Legume from the Brazilian Caatinga.</title>
        <authorList>
            <person name="Ferreira-Neto J.R.C."/>
            <person name="da Silva M.D."/>
            <person name="Binneck E."/>
            <person name="de Melo N.F."/>
            <person name="da Silva R.H."/>
            <person name="de Melo A.L.T.M."/>
            <person name="Pandolfi V."/>
            <person name="Bustamante F.O."/>
            <person name="Brasileiro-Vidal A.C."/>
            <person name="Benko-Iseppon A.M."/>
        </authorList>
    </citation>
    <scope>NUCLEOTIDE SEQUENCE [LARGE SCALE GENOMIC DNA]</scope>
    <source>
        <tissue evidence="1">Leaves</tissue>
    </source>
</reference>